<name>A0A1H2VET4_9PSED</name>
<dbReference type="STRING" id="1007099.SAMN05216287_1220"/>
<accession>A0A1H2VET4</accession>
<dbReference type="EMBL" id="FNNU01000002">
    <property type="protein sequence ID" value="SDW66851.1"/>
    <property type="molecule type" value="Genomic_DNA"/>
</dbReference>
<evidence type="ECO:0000313" key="2">
    <source>
        <dbReference type="Proteomes" id="UP000243778"/>
    </source>
</evidence>
<proteinExistence type="predicted"/>
<keyword evidence="2" id="KW-1185">Reference proteome</keyword>
<organism evidence="1 2">
    <name type="scientific">Pseudomonas kuykendallii</name>
    <dbReference type="NCBI Taxonomy" id="1007099"/>
    <lineage>
        <taxon>Bacteria</taxon>
        <taxon>Pseudomonadati</taxon>
        <taxon>Pseudomonadota</taxon>
        <taxon>Gammaproteobacteria</taxon>
        <taxon>Pseudomonadales</taxon>
        <taxon>Pseudomonadaceae</taxon>
        <taxon>Pseudomonas</taxon>
    </lineage>
</organism>
<gene>
    <name evidence="1" type="ORF">SAMN05216287_1220</name>
</gene>
<evidence type="ECO:0000313" key="1">
    <source>
        <dbReference type="EMBL" id="SDW66851.1"/>
    </source>
</evidence>
<protein>
    <submittedName>
        <fullName evidence="1">Uncharacterized protein</fullName>
    </submittedName>
</protein>
<dbReference type="Proteomes" id="UP000243778">
    <property type="component" value="Unassembled WGS sequence"/>
</dbReference>
<sequence length="156" mass="17217">MSNGKQAATPDALWVQMCEAAGLDPQKRLDARNAILTSPQALDCTVYRPDQNDLDAEEEDLGDARILLLGAFEPPADWSETERAEFYDDADPQAFFEALIECEAKPASKAFFIAEAGDYAAVMSPAGKVQMYYLLESEETDEGLRCVLLRDDELDA</sequence>
<reference evidence="2" key="1">
    <citation type="submission" date="2016-10" db="EMBL/GenBank/DDBJ databases">
        <authorList>
            <person name="Varghese N."/>
            <person name="Submissions S."/>
        </authorList>
    </citation>
    <scope>NUCLEOTIDE SEQUENCE [LARGE SCALE GENOMIC DNA]</scope>
    <source>
        <strain evidence="2">NRRL B-59562</strain>
    </source>
</reference>
<dbReference type="AlphaFoldDB" id="A0A1H2VET4"/>